<dbReference type="PROSITE" id="PS50880">
    <property type="entry name" value="TOPRIM"/>
    <property type="match status" value="1"/>
</dbReference>
<dbReference type="GO" id="GO:0005524">
    <property type="term" value="F:ATP binding"/>
    <property type="evidence" value="ECO:0007669"/>
    <property type="project" value="InterPro"/>
</dbReference>
<protein>
    <recommendedName>
        <fullName evidence="3">DNA topoisomerase (ATP-hydrolyzing)</fullName>
        <ecNumber evidence="3">5.6.2.2</ecNumber>
    </recommendedName>
</protein>
<dbReference type="SMART" id="SM00387">
    <property type="entry name" value="HATPase_c"/>
    <property type="match status" value="1"/>
</dbReference>
<evidence type="ECO:0000256" key="6">
    <source>
        <dbReference type="ARBA" id="ARBA00023125"/>
    </source>
</evidence>
<dbReference type="GO" id="GO:0003677">
    <property type="term" value="F:DNA binding"/>
    <property type="evidence" value="ECO:0007669"/>
    <property type="project" value="UniProtKB-KW"/>
</dbReference>
<sequence>MKKIKDYNASSIEIIENLDAVRKRPGMYIGDTSSRGLHHLFKEILDNAVDEYLAGFANKIKITLTKKNSIIIKDNGRGIPVDIHPKTNKTTVETIFTILHAGGKFGGKNSAYFISGGLHGVGGSVVNALSEYLIVNIWKDHKEYQIYFRNGGRTISKLKILGNTNQTGTQIEFKADKNIFSTINFNSHEILERIKEIAYLNPNLIVEYHDEKNEDQYTFHFPKGLSSYIEELAKDEIKITNTVNFNLNKDKKIMARISFCYTKSMYENIFSFANNISTLDGGSHETGFKIALTRAINEYVVEQKLQQNGKSLEGQDVREGIYCAISVYLIESLIQFEGQTKTKLASQSVRLFFEKDLYQAIKDYLYRNKKDAIEIIKYAYATRKAREAAKKARQVTRELNVKSKKSFAGKLVTAQSNNPLERELFIVEGDSAGGSAKLGRNRRIQAILPLKGKIINTEKASLKSIVANDELSTIINAIGAGFADNFSIKKANYGKIIIMTDADTDGAHIQALLLTFFYNFMEDLINNKRIYIALPPLFKITNKNNKKFSYAWSIQELKEKTQDNSNYEIQRYKGLGEMNYEQLWETTMDPKTRILIEVKNTEAAQKIIEILMGQDVEARRRWIEDNVEFTLEDTYLNEK</sequence>
<dbReference type="SUPFAM" id="SSF55874">
    <property type="entry name" value="ATPase domain of HSP90 chaperone/DNA topoisomerase II/histidine kinase"/>
    <property type="match status" value="1"/>
</dbReference>
<evidence type="ECO:0000256" key="5">
    <source>
        <dbReference type="ARBA" id="ARBA00022842"/>
    </source>
</evidence>
<dbReference type="EC" id="5.6.2.2" evidence="3"/>
<dbReference type="EMBL" id="CWGI01000001">
    <property type="protein sequence ID" value="CRX36993.1"/>
    <property type="molecule type" value="Genomic_DNA"/>
</dbReference>
<dbReference type="SMART" id="SM00433">
    <property type="entry name" value="TOP2c"/>
    <property type="match status" value="1"/>
</dbReference>
<dbReference type="Gene3D" id="3.30.565.10">
    <property type="entry name" value="Histidine kinase-like ATPase, C-terminal domain"/>
    <property type="match status" value="1"/>
</dbReference>
<name>A0A0G7ZMY0_9MOLU</name>
<dbReference type="PRINTS" id="PR00418">
    <property type="entry name" value="TPI2FAMILY"/>
</dbReference>
<evidence type="ECO:0000256" key="7">
    <source>
        <dbReference type="ARBA" id="ARBA00023235"/>
    </source>
</evidence>
<evidence type="ECO:0000256" key="1">
    <source>
        <dbReference type="ARBA" id="ARBA00000185"/>
    </source>
</evidence>
<dbReference type="FunFam" id="3.30.565.10:FF:000002">
    <property type="entry name" value="DNA gyrase subunit B"/>
    <property type="match status" value="1"/>
</dbReference>
<evidence type="ECO:0000313" key="9">
    <source>
        <dbReference type="EMBL" id="CRX36993.1"/>
    </source>
</evidence>
<dbReference type="Pfam" id="PF02518">
    <property type="entry name" value="HATPase_c"/>
    <property type="match status" value="1"/>
</dbReference>
<dbReference type="InterPro" id="IPR014721">
    <property type="entry name" value="Ribsml_uS5_D2-typ_fold_subgr"/>
</dbReference>
<dbReference type="InterPro" id="IPR020568">
    <property type="entry name" value="Ribosomal_Su5_D2-typ_SF"/>
</dbReference>
<feature type="domain" description="Toprim" evidence="8">
    <location>
        <begin position="422"/>
        <end position="536"/>
    </location>
</feature>
<dbReference type="Proteomes" id="UP000242141">
    <property type="component" value="Unassembled WGS sequence"/>
</dbReference>
<keyword evidence="4" id="KW-0479">Metal-binding</keyword>
<dbReference type="InterPro" id="IPR036890">
    <property type="entry name" value="HATPase_C_sf"/>
</dbReference>
<evidence type="ECO:0000256" key="3">
    <source>
        <dbReference type="ARBA" id="ARBA00012895"/>
    </source>
</evidence>
<keyword evidence="10" id="KW-1185">Reference proteome</keyword>
<dbReference type="InterPro" id="IPR006171">
    <property type="entry name" value="TOPRIM_dom"/>
</dbReference>
<dbReference type="InterPro" id="IPR018522">
    <property type="entry name" value="TopoIIA_CS"/>
</dbReference>
<keyword evidence="6" id="KW-0238">DNA-binding</keyword>
<dbReference type="InterPro" id="IPR003594">
    <property type="entry name" value="HATPase_dom"/>
</dbReference>
<dbReference type="SUPFAM" id="SSF56719">
    <property type="entry name" value="Type II DNA topoisomerase"/>
    <property type="match status" value="1"/>
</dbReference>
<organism evidence="9 10">
    <name type="scientific">Candidatus Hepatoplasma crinochetorum</name>
    <dbReference type="NCBI Taxonomy" id="295596"/>
    <lineage>
        <taxon>Bacteria</taxon>
        <taxon>Bacillati</taxon>
        <taxon>Mycoplasmatota</taxon>
        <taxon>Mollicutes</taxon>
        <taxon>Candidatus Hepatoplasmataceae</taxon>
        <taxon>Candidatus Hepatoplasma</taxon>
    </lineage>
</organism>
<dbReference type="AlphaFoldDB" id="A0A0G7ZMY0"/>
<evidence type="ECO:0000259" key="8">
    <source>
        <dbReference type="PROSITE" id="PS50880"/>
    </source>
</evidence>
<comment type="catalytic activity">
    <reaction evidence="1">
        <text>ATP-dependent breakage, passage and rejoining of double-stranded DNA.</text>
        <dbReference type="EC" id="5.6.2.2"/>
    </reaction>
</comment>
<dbReference type="Pfam" id="PF01751">
    <property type="entry name" value="Toprim"/>
    <property type="match status" value="1"/>
</dbReference>
<dbReference type="PANTHER" id="PTHR45866">
    <property type="entry name" value="DNA GYRASE/TOPOISOMERASE SUBUNIT B"/>
    <property type="match status" value="1"/>
</dbReference>
<dbReference type="InterPro" id="IPR013506">
    <property type="entry name" value="Topo_IIA_bsu_dom2"/>
</dbReference>
<dbReference type="GO" id="GO:0034335">
    <property type="term" value="F:DNA negative supercoiling activity"/>
    <property type="evidence" value="ECO:0007669"/>
    <property type="project" value="UniProtKB-ARBA"/>
</dbReference>
<comment type="cofactor">
    <cofactor evidence="2">
        <name>Mg(2+)</name>
        <dbReference type="ChEBI" id="CHEBI:18420"/>
    </cofactor>
</comment>
<accession>A0A0G7ZMY0</accession>
<dbReference type="Gene3D" id="3.30.230.10">
    <property type="match status" value="1"/>
</dbReference>
<keyword evidence="5" id="KW-0460">Magnesium</keyword>
<keyword evidence="7 9" id="KW-0413">Isomerase</keyword>
<dbReference type="CDD" id="cd16928">
    <property type="entry name" value="HATPase_GyrB-like"/>
    <property type="match status" value="1"/>
</dbReference>
<dbReference type="PRINTS" id="PR01159">
    <property type="entry name" value="DNAGYRASEB"/>
</dbReference>
<dbReference type="PANTHER" id="PTHR45866:SF12">
    <property type="entry name" value="DNA TOPOISOMERASE 4 SUBUNIT B"/>
    <property type="match status" value="1"/>
</dbReference>
<evidence type="ECO:0000256" key="2">
    <source>
        <dbReference type="ARBA" id="ARBA00001946"/>
    </source>
</evidence>
<gene>
    <name evidence="9" type="ORF">HEPPS_01930</name>
</gene>
<dbReference type="FunFam" id="3.40.50.670:FF:000001">
    <property type="entry name" value="DNA topoisomerase 2"/>
    <property type="match status" value="1"/>
</dbReference>
<dbReference type="InterPro" id="IPR002288">
    <property type="entry name" value="DNA_gyrase_B_C"/>
</dbReference>
<dbReference type="Pfam" id="PF00986">
    <property type="entry name" value="DNA_gyraseB_C"/>
    <property type="match status" value="1"/>
</dbReference>
<dbReference type="GO" id="GO:0006265">
    <property type="term" value="P:DNA topological change"/>
    <property type="evidence" value="ECO:0007669"/>
    <property type="project" value="InterPro"/>
</dbReference>
<dbReference type="SUPFAM" id="SSF54211">
    <property type="entry name" value="Ribosomal protein S5 domain 2-like"/>
    <property type="match status" value="1"/>
</dbReference>
<dbReference type="InterPro" id="IPR000565">
    <property type="entry name" value="Topo_IIA_B"/>
</dbReference>
<dbReference type="InterPro" id="IPR001241">
    <property type="entry name" value="Topo_IIA"/>
</dbReference>
<dbReference type="Pfam" id="PF00204">
    <property type="entry name" value="DNA_gyraseB"/>
    <property type="match status" value="1"/>
</dbReference>
<dbReference type="PROSITE" id="PS00177">
    <property type="entry name" value="TOPOISOMERASE_II"/>
    <property type="match status" value="1"/>
</dbReference>
<reference evidence="10" key="1">
    <citation type="submission" date="2015-05" db="EMBL/GenBank/DDBJ databases">
        <authorList>
            <person name="Collingro A."/>
        </authorList>
    </citation>
    <scope>NUCLEOTIDE SEQUENCE [LARGE SCALE GENOMIC DNA]</scope>
    <source>
        <strain evidence="10">Ps</strain>
    </source>
</reference>
<evidence type="ECO:0000313" key="10">
    <source>
        <dbReference type="Proteomes" id="UP000242141"/>
    </source>
</evidence>
<dbReference type="NCBIfam" id="NF004189">
    <property type="entry name" value="PRK05644.1"/>
    <property type="match status" value="1"/>
</dbReference>
<proteinExistence type="predicted"/>
<dbReference type="CDD" id="cd00822">
    <property type="entry name" value="TopoII_Trans_DNA_gyrase"/>
    <property type="match status" value="1"/>
</dbReference>
<dbReference type="Gene3D" id="3.40.50.670">
    <property type="match status" value="1"/>
</dbReference>
<evidence type="ECO:0000256" key="4">
    <source>
        <dbReference type="ARBA" id="ARBA00022723"/>
    </source>
</evidence>
<dbReference type="InterPro" id="IPR013760">
    <property type="entry name" value="Topo_IIA-like_dom_sf"/>
</dbReference>
<dbReference type="InterPro" id="IPR013759">
    <property type="entry name" value="Topo_IIA_B_C"/>
</dbReference>
<dbReference type="GO" id="GO:0046872">
    <property type="term" value="F:metal ion binding"/>
    <property type="evidence" value="ECO:0007669"/>
    <property type="project" value="UniProtKB-KW"/>
</dbReference>